<dbReference type="RefSeq" id="WP_281780454.1">
    <property type="nucleotide sequence ID" value="NZ_AP027041.1"/>
</dbReference>
<proteinExistence type="predicted"/>
<protein>
    <recommendedName>
        <fullName evidence="4">Tetratricopeptide repeat protein</fullName>
    </recommendedName>
</protein>
<keyword evidence="3" id="KW-1185">Reference proteome</keyword>
<evidence type="ECO:0000313" key="3">
    <source>
        <dbReference type="Proteomes" id="UP001317822"/>
    </source>
</evidence>
<keyword evidence="1" id="KW-0732">Signal</keyword>
<accession>A0ABN6UF23</accession>
<dbReference type="Pfam" id="PF13174">
    <property type="entry name" value="TPR_6"/>
    <property type="match status" value="1"/>
</dbReference>
<organism evidence="2 3">
    <name type="scientific">Lysobacter auxotrophicus</name>
    <dbReference type="NCBI Taxonomy" id="2992573"/>
    <lineage>
        <taxon>Bacteria</taxon>
        <taxon>Pseudomonadati</taxon>
        <taxon>Pseudomonadota</taxon>
        <taxon>Gammaproteobacteria</taxon>
        <taxon>Lysobacterales</taxon>
        <taxon>Lysobacteraceae</taxon>
        <taxon>Lysobacter</taxon>
    </lineage>
</organism>
<reference evidence="2 3" key="1">
    <citation type="journal article" date="2023" name="Int. J. Syst. Evol. Microbiol.">
        <title>Physiological and genomic analyses of cobalamin (vitamin B12)-auxotrophy of Lysobacter auxotrophicus sp. nov., a methionine-auxotrophic chitinolytic bacterium isolated from chitin-treated soil.</title>
        <authorList>
            <person name="Saito A."/>
            <person name="Dohra H."/>
            <person name="Hamada M."/>
            <person name="Moriuchi R."/>
            <person name="Kotsuchibashi Y."/>
            <person name="Mori K."/>
        </authorList>
    </citation>
    <scope>NUCLEOTIDE SEQUENCE [LARGE SCALE GENOMIC DNA]</scope>
    <source>
        <strain evidence="2 3">5-21a</strain>
    </source>
</reference>
<dbReference type="Gene3D" id="1.25.40.10">
    <property type="entry name" value="Tetratricopeptide repeat domain"/>
    <property type="match status" value="1"/>
</dbReference>
<evidence type="ECO:0000256" key="1">
    <source>
        <dbReference type="SAM" id="SignalP"/>
    </source>
</evidence>
<dbReference type="InterPro" id="IPR019734">
    <property type="entry name" value="TPR_rpt"/>
</dbReference>
<evidence type="ECO:0008006" key="4">
    <source>
        <dbReference type="Google" id="ProtNLM"/>
    </source>
</evidence>
<feature type="chain" id="PRO_5046652410" description="Tetratricopeptide repeat protein" evidence="1">
    <location>
        <begin position="31"/>
        <end position="271"/>
    </location>
</feature>
<dbReference type="InterPro" id="IPR011990">
    <property type="entry name" value="TPR-like_helical_dom_sf"/>
</dbReference>
<name>A0ABN6UF23_9GAMM</name>
<sequence>MNSRLHCGLRFPVKCVVAAVVLAVVPSCSAERRVVNCQSLISDVSEGNRGLVTGRLRPDLADKAEALRRDCKATFERNMQLALYSANSGDPDSAVSLLREIASNDAESEPRRLNTLYWVLYRTFSRHEERGKVAADARARFPDSPYTRLIGGAEDCINGRGKAALTDLQYADSQLHEFQGLPFLAFAYAANDDFANAASTLDLLQRVTGGRMMEDRTVYTSVVTYVNMGRDADAVEIYQRFLQDFPQAFDSNFIRKSRAVLMQSGNLPEQG</sequence>
<dbReference type="SUPFAM" id="SSF48452">
    <property type="entry name" value="TPR-like"/>
    <property type="match status" value="1"/>
</dbReference>
<dbReference type="Proteomes" id="UP001317822">
    <property type="component" value="Chromosome"/>
</dbReference>
<feature type="signal peptide" evidence="1">
    <location>
        <begin position="1"/>
        <end position="30"/>
    </location>
</feature>
<evidence type="ECO:0000313" key="2">
    <source>
        <dbReference type="EMBL" id="BDU14897.1"/>
    </source>
</evidence>
<gene>
    <name evidence="2" type="ORF">LA521A_00980</name>
</gene>
<dbReference type="EMBL" id="AP027041">
    <property type="protein sequence ID" value="BDU14897.1"/>
    <property type="molecule type" value="Genomic_DNA"/>
</dbReference>